<proteinExistence type="predicted"/>
<sequence length="336" mass="35042">MTLAAQETTTRSFYTTYATAGKKPLILKTTPAATSSTADGLNGYTVTVTNPNAADVVLKSITDVLPSGFSYKPGSTIGAIRTNPDVSGQTLVWDDRVSVPAGGAISFSFDITVAQATGSYSTAASATTLAGYPVTPTGPTAAIQVVEAPAGKPVLGKEVVGGTESGVVTIRTPDGREFTLGAGGQIPVGSIVDTRQGTLRMVAANDRSGGKANALFKGGVFTVTQKTKPVRTVLRLSQNIGLKGCPKIKRTAKTSDTTATASRRKRRFLWGSGKGHFQTTGNSGAAVVRGTKWYAEDTCAGTLVKVVRGIVDVSDFGRHRTVRVRAGHKYLARRTK</sequence>
<protein>
    <submittedName>
        <fullName evidence="1">Unannotated protein</fullName>
    </submittedName>
</protein>
<evidence type="ECO:0000313" key="1">
    <source>
        <dbReference type="EMBL" id="CAB4937540.1"/>
    </source>
</evidence>
<accession>A0A6J7J3L8</accession>
<name>A0A6J7J3L8_9ZZZZ</name>
<dbReference type="AlphaFoldDB" id="A0A6J7J3L8"/>
<organism evidence="1">
    <name type="scientific">freshwater metagenome</name>
    <dbReference type="NCBI Taxonomy" id="449393"/>
    <lineage>
        <taxon>unclassified sequences</taxon>
        <taxon>metagenomes</taxon>
        <taxon>ecological metagenomes</taxon>
    </lineage>
</organism>
<dbReference type="EMBL" id="CAFBMX010000008">
    <property type="protein sequence ID" value="CAB4937540.1"/>
    <property type="molecule type" value="Genomic_DNA"/>
</dbReference>
<reference evidence="1" key="1">
    <citation type="submission" date="2020-05" db="EMBL/GenBank/DDBJ databases">
        <authorList>
            <person name="Chiriac C."/>
            <person name="Salcher M."/>
            <person name="Ghai R."/>
            <person name="Kavagutti S V."/>
        </authorList>
    </citation>
    <scope>NUCLEOTIDE SEQUENCE</scope>
</reference>
<gene>
    <name evidence="1" type="ORF">UFOPK3674_01582</name>
</gene>